<evidence type="ECO:0000313" key="6">
    <source>
        <dbReference type="EMBL" id="GHP04737.1"/>
    </source>
</evidence>
<accession>A0A830HI68</accession>
<gene>
    <name evidence="6" type="ORF">PPROV_000349000</name>
</gene>
<dbReference type="Pfam" id="PF06179">
    <property type="entry name" value="Med22"/>
    <property type="match status" value="1"/>
</dbReference>
<dbReference type="PANTHER" id="PTHR12434">
    <property type="entry name" value="MEDIATOR OF RNA POLYMERASE II TRANSCRIPTION SUBUNIT 22"/>
    <property type="match status" value="1"/>
</dbReference>
<dbReference type="OrthoDB" id="203279at2759"/>
<evidence type="ECO:0000256" key="4">
    <source>
        <dbReference type="ARBA" id="ARBA00023242"/>
    </source>
</evidence>
<dbReference type="GO" id="GO:0003712">
    <property type="term" value="F:transcription coregulator activity"/>
    <property type="evidence" value="ECO:0007669"/>
    <property type="project" value="InterPro"/>
</dbReference>
<sequence>MASFQELSRSDVACSSLLESFVALVNLARVPDTAMLSDVEALHTQVAASKVVQTAETLMDTIDNLEKSALVGDVAVGNQNMDEYDVRLKQAREQVDGNVNAVADEARALLERCEKHLKASLASAKPAKPTREQAVNEAAKRAADTLMPQLAGKRAKRET</sequence>
<dbReference type="Proteomes" id="UP000660262">
    <property type="component" value="Unassembled WGS sequence"/>
</dbReference>
<dbReference type="PANTHER" id="PTHR12434:SF6">
    <property type="entry name" value="MEDIATOR OF RNA POLYMERASE II TRANSCRIPTION SUBUNIT 22"/>
    <property type="match status" value="1"/>
</dbReference>
<keyword evidence="3" id="KW-0804">Transcription</keyword>
<dbReference type="AlphaFoldDB" id="A0A830HI68"/>
<feature type="region of interest" description="Disordered" evidence="5">
    <location>
        <begin position="121"/>
        <end position="159"/>
    </location>
</feature>
<proteinExistence type="predicted"/>
<dbReference type="InterPro" id="IPR009332">
    <property type="entry name" value="Med22"/>
</dbReference>
<name>A0A830HI68_9CHLO</name>
<comment type="caution">
    <text evidence="6">The sequence shown here is derived from an EMBL/GenBank/DDBJ whole genome shotgun (WGS) entry which is preliminary data.</text>
</comment>
<comment type="subcellular location">
    <subcellularLocation>
        <location evidence="1">Nucleus</location>
    </subcellularLocation>
</comment>
<organism evidence="6 7">
    <name type="scientific">Pycnococcus provasolii</name>
    <dbReference type="NCBI Taxonomy" id="41880"/>
    <lineage>
        <taxon>Eukaryota</taxon>
        <taxon>Viridiplantae</taxon>
        <taxon>Chlorophyta</taxon>
        <taxon>Pseudoscourfieldiophyceae</taxon>
        <taxon>Pseudoscourfieldiales</taxon>
        <taxon>Pycnococcaceae</taxon>
        <taxon>Pycnococcus</taxon>
    </lineage>
</organism>
<evidence type="ECO:0000256" key="1">
    <source>
        <dbReference type="ARBA" id="ARBA00004123"/>
    </source>
</evidence>
<dbReference type="EMBL" id="BNJQ01000008">
    <property type="protein sequence ID" value="GHP04737.1"/>
    <property type="molecule type" value="Genomic_DNA"/>
</dbReference>
<keyword evidence="2" id="KW-0805">Transcription regulation</keyword>
<evidence type="ECO:0000313" key="7">
    <source>
        <dbReference type="Proteomes" id="UP000660262"/>
    </source>
</evidence>
<evidence type="ECO:0000256" key="5">
    <source>
        <dbReference type="SAM" id="MobiDB-lite"/>
    </source>
</evidence>
<keyword evidence="7" id="KW-1185">Reference proteome</keyword>
<dbReference type="GO" id="GO:0006357">
    <property type="term" value="P:regulation of transcription by RNA polymerase II"/>
    <property type="evidence" value="ECO:0007669"/>
    <property type="project" value="InterPro"/>
</dbReference>
<reference evidence="6" key="1">
    <citation type="submission" date="2020-10" db="EMBL/GenBank/DDBJ databases">
        <title>Unveiling of a novel bifunctional photoreceptor, Dualchrome1, isolated from a cosmopolitan green alga.</title>
        <authorList>
            <person name="Suzuki S."/>
            <person name="Kawachi M."/>
        </authorList>
    </citation>
    <scope>NUCLEOTIDE SEQUENCE</scope>
    <source>
        <strain evidence="6">NIES 2893</strain>
    </source>
</reference>
<evidence type="ECO:0000256" key="2">
    <source>
        <dbReference type="ARBA" id="ARBA00023015"/>
    </source>
</evidence>
<evidence type="ECO:0000256" key="3">
    <source>
        <dbReference type="ARBA" id="ARBA00023163"/>
    </source>
</evidence>
<keyword evidence="4" id="KW-0539">Nucleus</keyword>
<dbReference type="GO" id="GO:0016592">
    <property type="term" value="C:mediator complex"/>
    <property type="evidence" value="ECO:0007669"/>
    <property type="project" value="InterPro"/>
</dbReference>
<protein>
    <submittedName>
        <fullName evidence="6">Uncharacterized protein</fullName>
    </submittedName>
</protein>